<dbReference type="PANTHER" id="PTHR42754">
    <property type="entry name" value="ENDOGLUCANASE"/>
    <property type="match status" value="1"/>
</dbReference>
<dbReference type="Proteomes" id="UP000192796">
    <property type="component" value="Unassembled WGS sequence"/>
</dbReference>
<keyword evidence="1" id="KW-0732">Signal</keyword>
<dbReference type="PROSITE" id="PS51257">
    <property type="entry name" value="PROKAR_LIPOPROTEIN"/>
    <property type="match status" value="1"/>
</dbReference>
<name>A0A1V9FQN1_9BACT</name>
<dbReference type="PANTHER" id="PTHR42754:SF1">
    <property type="entry name" value="LIPOPROTEIN"/>
    <property type="match status" value="1"/>
</dbReference>
<evidence type="ECO:0000313" key="3">
    <source>
        <dbReference type="Proteomes" id="UP000192796"/>
    </source>
</evidence>
<evidence type="ECO:0000256" key="1">
    <source>
        <dbReference type="SAM" id="SignalP"/>
    </source>
</evidence>
<proteinExistence type="predicted"/>
<sequence length="440" mass="45819">MNSKFTSALSLLLLSAAFVACKKDQQSQNQQQQSYNVQLVTQKTLGSTYKDGIISMAPALDGGILLTGLTNYVGSSQTYQGDAWIVKLNSNGDTIWTRALGGANYDGAFSAVATSDGGYVVAAETHSNKSGYVGTNHGGSDWWIIKLKNNGDTAWTKLIGTTIDEYPTSIAITPDGGFAVCGYSIDLNGNQDVMVAKLNSSGNVVWQKKLGGTGDDSGNTLAVSSEGSILIAGTTESNNSGDVGASHGMDDAWVIKLNSNGDKVWTKLLGGIKDDWASSIKSTSDGGCLIAGTTSNSENGDVTGKNHGNNDVWIVKLNASGDITWNSLLGGAQYDGVADYSQIAITTDGGYIIAGYSTSSDGDVAANKGGEDLWVLKLNSSGQKLWSKTFGGSGFDEASGVIVNADGSFWVAGNTESNNNGDVGTIHGLMDGWLIKVKDN</sequence>
<evidence type="ECO:0000313" key="2">
    <source>
        <dbReference type="EMBL" id="OQP60556.1"/>
    </source>
</evidence>
<accession>A0A1V9FQN1</accession>
<protein>
    <recommendedName>
        <fullName evidence="4">Bulb-type lectin domain-containing protein</fullName>
    </recommendedName>
</protein>
<dbReference type="STRING" id="1703345.A3860_32590"/>
<evidence type="ECO:0008006" key="4">
    <source>
        <dbReference type="Google" id="ProtNLM"/>
    </source>
</evidence>
<dbReference type="AlphaFoldDB" id="A0A1V9FQN1"/>
<keyword evidence="3" id="KW-1185">Reference proteome</keyword>
<feature type="signal peptide" evidence="1">
    <location>
        <begin position="1"/>
        <end position="22"/>
    </location>
</feature>
<comment type="caution">
    <text evidence="2">The sequence shown here is derived from an EMBL/GenBank/DDBJ whole genome shotgun (WGS) entry which is preliminary data.</text>
</comment>
<dbReference type="OrthoDB" id="9811934at2"/>
<dbReference type="RefSeq" id="WP_081152645.1">
    <property type="nucleotide sequence ID" value="NZ_LVYD01000060.1"/>
</dbReference>
<gene>
    <name evidence="2" type="ORF">A3860_32590</name>
</gene>
<reference evidence="2 3" key="1">
    <citation type="submission" date="2016-03" db="EMBL/GenBank/DDBJ databases">
        <title>Niastella vici sp. nov., isolated from farmland soil.</title>
        <authorList>
            <person name="Chen L."/>
            <person name="Wang D."/>
            <person name="Yang S."/>
            <person name="Wang G."/>
        </authorList>
    </citation>
    <scope>NUCLEOTIDE SEQUENCE [LARGE SCALE GENOMIC DNA]</scope>
    <source>
        <strain evidence="2 3">DJ57</strain>
    </source>
</reference>
<feature type="chain" id="PRO_5012144735" description="Bulb-type lectin domain-containing protein" evidence="1">
    <location>
        <begin position="23"/>
        <end position="440"/>
    </location>
</feature>
<dbReference type="EMBL" id="LVYD01000060">
    <property type="protein sequence ID" value="OQP60556.1"/>
    <property type="molecule type" value="Genomic_DNA"/>
</dbReference>
<dbReference type="SUPFAM" id="SSF82171">
    <property type="entry name" value="DPP6 N-terminal domain-like"/>
    <property type="match status" value="1"/>
</dbReference>
<organism evidence="2 3">
    <name type="scientific">Niastella vici</name>
    <dbReference type="NCBI Taxonomy" id="1703345"/>
    <lineage>
        <taxon>Bacteria</taxon>
        <taxon>Pseudomonadati</taxon>
        <taxon>Bacteroidota</taxon>
        <taxon>Chitinophagia</taxon>
        <taxon>Chitinophagales</taxon>
        <taxon>Chitinophagaceae</taxon>
        <taxon>Niastella</taxon>
    </lineage>
</organism>